<dbReference type="PANTHER" id="PTHR23083:SF464">
    <property type="entry name" value="TETRATRICOPEPTIDE REPEAT DOMAIN 7, ISOFORM A"/>
    <property type="match status" value="1"/>
</dbReference>
<dbReference type="AlphaFoldDB" id="A0A9P3H434"/>
<dbReference type="Gene3D" id="1.25.40.10">
    <property type="entry name" value="Tetratricopeptide repeat domain"/>
    <property type="match status" value="3"/>
</dbReference>
<protein>
    <submittedName>
        <fullName evidence="4">Cargo-transport protein YPP1</fullName>
    </submittedName>
</protein>
<evidence type="ECO:0000256" key="2">
    <source>
        <dbReference type="ARBA" id="ARBA00038251"/>
    </source>
</evidence>
<comment type="function">
    <text evidence="1">Involved in endocytosis.</text>
</comment>
<comment type="similarity">
    <text evidence="2">Belongs to the YPP1 family.</text>
</comment>
<dbReference type="InterPro" id="IPR051722">
    <property type="entry name" value="Endocytosis_PI4K-reg_protein"/>
</dbReference>
<dbReference type="SMART" id="SM00028">
    <property type="entry name" value="TPR"/>
    <property type="match status" value="7"/>
</dbReference>
<sequence>MNLTPKALVIERDFQNARAKASYAAFPEFARRYVKHNKDGIVLANTAMLEMAVGEAELKERTAQQWTYAASLDDTPESIAHSPLIKQDTIHEAVEKLEGVLARGTEEHQEYAAIVLARAALATDAPDRLQRVAHYLQNIQLPPARIPMGYNFALVICGLTVKGITLQEEGRIAEAIVCYDNVSVLVQSNPNERSEELNSWTEQALYRAGMLKLAQGDQLAAIRSFRTYHSQALLWPGQFRLARRATVYRYFSMALSGSLKAHNVSAVVDEQSQFQPAALALETAQIHAYWEDSLYAATTFPKADEKNRHVLVMIEQIVEDRKQLGPGNDADKRVLVETIYRASQKTFQSPRILRFLFFALVDMGQYDEAVLALKAYLDLAEINLKVTSAVAEEVLTHDQRVRLDVESEYDITTVMIEGARLYFKELSQPKEALKCAESALENIRQYLQTEENVKELTNNAYKYQGIAYSQQAAEVHEPELRPALFAKAVESFEKAIEAAPLDFEGHYYLARQLAEMREIPKAIAAVKQSLSANASHLPSWHLLALLLSSQKDYERALNICSVGLKESEWDLPNTDALSCSQLEGEDYLALRITQATLQDQVHGTESALELQEALFVLYTKVFAPEPGSMGESLYDIQNIRRRDQSDVELGSTSTVVGRPRAGSILSVRSKSGLSDTTPSLANNGSTLEIPKANYASSITSIGSAGSKKKGKLIPPAAAAAAGGSGMLRSQLSLPPCVQRPTGKSVSRQARANKVLATLWLLSASSFRRLDRMEEALRAIEEAERIDASNPDVWYQLGLLYTAQEDNETASISYSKTLALDPYHAACLTRVGSSYLQVGSIEMAESVLETTTKSQGWNSAEAWFYLGKVFEASDRLSRAKECLWYALDLEQSRPCRDFTEALPRFLA</sequence>
<name>A0A9P3H434_9FUNG</name>
<keyword evidence="5" id="KW-1185">Reference proteome</keyword>
<dbReference type="InterPro" id="IPR019734">
    <property type="entry name" value="TPR_rpt"/>
</dbReference>
<keyword evidence="3" id="KW-0802">TPR repeat</keyword>
<dbReference type="SUPFAM" id="SSF48452">
    <property type="entry name" value="TPR-like"/>
    <property type="match status" value="3"/>
</dbReference>
<dbReference type="Pfam" id="PF13432">
    <property type="entry name" value="TPR_16"/>
    <property type="match status" value="1"/>
</dbReference>
<evidence type="ECO:0000256" key="1">
    <source>
        <dbReference type="ARBA" id="ARBA00002550"/>
    </source>
</evidence>
<comment type="caution">
    <text evidence="4">The sequence shown here is derived from an EMBL/GenBank/DDBJ whole genome shotgun (WGS) entry which is preliminary data.</text>
</comment>
<dbReference type="OrthoDB" id="29013at2759"/>
<gene>
    <name evidence="4" type="ORF">EMPS_02035</name>
</gene>
<accession>A0A9P3H434</accession>
<dbReference type="InterPro" id="IPR011990">
    <property type="entry name" value="TPR-like_helical_dom_sf"/>
</dbReference>
<dbReference type="Proteomes" id="UP000827284">
    <property type="component" value="Unassembled WGS sequence"/>
</dbReference>
<feature type="repeat" description="TPR" evidence="3">
    <location>
        <begin position="790"/>
        <end position="823"/>
    </location>
</feature>
<evidence type="ECO:0000313" key="5">
    <source>
        <dbReference type="Proteomes" id="UP000827284"/>
    </source>
</evidence>
<feature type="repeat" description="TPR" evidence="3">
    <location>
        <begin position="859"/>
        <end position="892"/>
    </location>
</feature>
<dbReference type="PANTHER" id="PTHR23083">
    <property type="entry name" value="TETRATRICOPEPTIDE REPEAT PROTEIN, TPR"/>
    <property type="match status" value="1"/>
</dbReference>
<reference evidence="4" key="2">
    <citation type="journal article" date="2022" name="Microbiol. Resour. Announc.">
        <title>Whole-Genome Sequence of Entomortierella parvispora E1425, a Mucoromycotan Fungus Associated with Burkholderiaceae-Related Endosymbiotic Bacteria.</title>
        <authorList>
            <person name="Herlambang A."/>
            <person name="Guo Y."/>
            <person name="Takashima Y."/>
            <person name="Narisawa K."/>
            <person name="Ohta H."/>
            <person name="Nishizawa T."/>
        </authorList>
    </citation>
    <scope>NUCLEOTIDE SEQUENCE</scope>
    <source>
        <strain evidence="4">E1425</strain>
    </source>
</reference>
<evidence type="ECO:0000256" key="3">
    <source>
        <dbReference type="PROSITE-ProRule" id="PRU00339"/>
    </source>
</evidence>
<proteinExistence type="inferred from homology"/>
<dbReference type="EMBL" id="BQFW01000002">
    <property type="protein sequence ID" value="GJJ69687.1"/>
    <property type="molecule type" value="Genomic_DNA"/>
</dbReference>
<evidence type="ECO:0000313" key="4">
    <source>
        <dbReference type="EMBL" id="GJJ69687.1"/>
    </source>
</evidence>
<dbReference type="PROSITE" id="PS50005">
    <property type="entry name" value="TPR"/>
    <property type="match status" value="2"/>
</dbReference>
<organism evidence="4 5">
    <name type="scientific">Entomortierella parvispora</name>
    <dbReference type="NCBI Taxonomy" id="205924"/>
    <lineage>
        <taxon>Eukaryota</taxon>
        <taxon>Fungi</taxon>
        <taxon>Fungi incertae sedis</taxon>
        <taxon>Mucoromycota</taxon>
        <taxon>Mortierellomycotina</taxon>
        <taxon>Mortierellomycetes</taxon>
        <taxon>Mortierellales</taxon>
        <taxon>Mortierellaceae</taxon>
        <taxon>Entomortierella</taxon>
    </lineage>
</organism>
<reference evidence="4" key="1">
    <citation type="submission" date="2021-11" db="EMBL/GenBank/DDBJ databases">
        <authorList>
            <person name="Herlambang A."/>
            <person name="Guo Y."/>
            <person name="Takashima Y."/>
            <person name="Nishizawa T."/>
        </authorList>
    </citation>
    <scope>NUCLEOTIDE SEQUENCE</scope>
    <source>
        <strain evidence="4">E1425</strain>
    </source>
</reference>